<accession>A0A7M7Q1S6</accession>
<comment type="similarity">
    <text evidence="2 9">Belongs to the G-protein coupled receptor 1 family.</text>
</comment>
<evidence type="ECO:0000256" key="9">
    <source>
        <dbReference type="RuleBase" id="RU000688"/>
    </source>
</evidence>
<dbReference type="GO" id="GO:0005886">
    <property type="term" value="C:plasma membrane"/>
    <property type="evidence" value="ECO:0007669"/>
    <property type="project" value="TreeGrafter"/>
</dbReference>
<dbReference type="EnsemblMetazoa" id="XM_003425020">
    <property type="protein sequence ID" value="XP_003425068"/>
    <property type="gene ID" value="LOC100679140"/>
</dbReference>
<dbReference type="PANTHER" id="PTHR24243">
    <property type="entry name" value="G-PROTEIN COUPLED RECEPTOR"/>
    <property type="match status" value="1"/>
</dbReference>
<dbReference type="OrthoDB" id="9990906at2759"/>
<dbReference type="PRINTS" id="PR00237">
    <property type="entry name" value="GPCRRHODOPSN"/>
</dbReference>
<dbReference type="KEGG" id="nvi:100679140"/>
<feature type="transmembrane region" description="Helical" evidence="10">
    <location>
        <begin position="69"/>
        <end position="93"/>
    </location>
</feature>
<dbReference type="PROSITE" id="PS00237">
    <property type="entry name" value="G_PROTEIN_RECEP_F1_1"/>
    <property type="match status" value="1"/>
</dbReference>
<organism evidence="12 13">
    <name type="scientific">Nasonia vitripennis</name>
    <name type="common">Parasitic wasp</name>
    <dbReference type="NCBI Taxonomy" id="7425"/>
    <lineage>
        <taxon>Eukaryota</taxon>
        <taxon>Metazoa</taxon>
        <taxon>Ecdysozoa</taxon>
        <taxon>Arthropoda</taxon>
        <taxon>Hexapoda</taxon>
        <taxon>Insecta</taxon>
        <taxon>Pterygota</taxon>
        <taxon>Neoptera</taxon>
        <taxon>Endopterygota</taxon>
        <taxon>Hymenoptera</taxon>
        <taxon>Apocrita</taxon>
        <taxon>Proctotrupomorpha</taxon>
        <taxon>Chalcidoidea</taxon>
        <taxon>Pteromalidae</taxon>
        <taxon>Pteromalinae</taxon>
        <taxon>Nasonia</taxon>
    </lineage>
</organism>
<evidence type="ECO:0000256" key="10">
    <source>
        <dbReference type="SAM" id="Phobius"/>
    </source>
</evidence>
<evidence type="ECO:0000256" key="4">
    <source>
        <dbReference type="ARBA" id="ARBA00022989"/>
    </source>
</evidence>
<evidence type="ECO:0000256" key="8">
    <source>
        <dbReference type="ARBA" id="ARBA00023224"/>
    </source>
</evidence>
<dbReference type="PROSITE" id="PS50262">
    <property type="entry name" value="G_PROTEIN_RECEP_F1_2"/>
    <property type="match status" value="1"/>
</dbReference>
<dbReference type="FunCoup" id="A0A7M7Q1S6">
    <property type="interactions" value="33"/>
</dbReference>
<dbReference type="GeneID" id="100679140"/>
<evidence type="ECO:0000256" key="7">
    <source>
        <dbReference type="ARBA" id="ARBA00023170"/>
    </source>
</evidence>
<feature type="transmembrane region" description="Helical" evidence="10">
    <location>
        <begin position="201"/>
        <end position="223"/>
    </location>
</feature>
<dbReference type="RefSeq" id="XP_031779464.1">
    <property type="nucleotide sequence ID" value="XM_031923604.2"/>
</dbReference>
<feature type="transmembrane region" description="Helical" evidence="10">
    <location>
        <begin position="105"/>
        <end position="126"/>
    </location>
</feature>
<proteinExistence type="inferred from homology"/>
<comment type="subcellular location">
    <subcellularLocation>
        <location evidence="1">Membrane</location>
        <topology evidence="1">Multi-pass membrane protein</topology>
    </subcellularLocation>
</comment>
<keyword evidence="5 9" id="KW-0297">G-protein coupled receptor</keyword>
<keyword evidence="6 10" id="KW-0472">Membrane</keyword>
<dbReference type="InterPro" id="IPR017452">
    <property type="entry name" value="GPCR_Rhodpsn_7TM"/>
</dbReference>
<evidence type="ECO:0000259" key="11">
    <source>
        <dbReference type="PROSITE" id="PS50262"/>
    </source>
</evidence>
<evidence type="ECO:0000256" key="2">
    <source>
        <dbReference type="ARBA" id="ARBA00010663"/>
    </source>
</evidence>
<evidence type="ECO:0000313" key="13">
    <source>
        <dbReference type="Proteomes" id="UP000002358"/>
    </source>
</evidence>
<reference evidence="12" key="1">
    <citation type="submission" date="2021-01" db="UniProtKB">
        <authorList>
            <consortium name="EnsemblMetazoa"/>
        </authorList>
    </citation>
    <scope>IDENTIFICATION</scope>
</reference>
<dbReference type="Proteomes" id="UP000002358">
    <property type="component" value="Chromosome 1"/>
</dbReference>
<feature type="transmembrane region" description="Helical" evidence="10">
    <location>
        <begin position="36"/>
        <end position="57"/>
    </location>
</feature>
<dbReference type="GO" id="GO:0004930">
    <property type="term" value="F:G protein-coupled receptor activity"/>
    <property type="evidence" value="ECO:0007669"/>
    <property type="project" value="UniProtKB-KW"/>
</dbReference>
<dbReference type="CDD" id="cd14978">
    <property type="entry name" value="7tmA_FMRFamide_R-like"/>
    <property type="match status" value="1"/>
</dbReference>
<dbReference type="SMR" id="A0A7M7Q1S6"/>
<dbReference type="SUPFAM" id="SSF81321">
    <property type="entry name" value="Family A G protein-coupled receptor-like"/>
    <property type="match status" value="1"/>
</dbReference>
<evidence type="ECO:0000256" key="5">
    <source>
        <dbReference type="ARBA" id="ARBA00023040"/>
    </source>
</evidence>
<evidence type="ECO:0000313" key="12">
    <source>
        <dbReference type="EnsemblMetazoa" id="XP_031779464"/>
    </source>
</evidence>
<keyword evidence="4 10" id="KW-1133">Transmembrane helix</keyword>
<evidence type="ECO:0000256" key="6">
    <source>
        <dbReference type="ARBA" id="ARBA00023136"/>
    </source>
</evidence>
<sequence length="408" mass="45613">MSRSNDSTTAAAMEGENGYSFGYPFAWTLINGLEMYYLPALVVFGSLGNCLSVYVVFATKMRRTSSSFYLAALALSDTGFLMSVLIAWLTLINVHIMNQQGFCQFFVYLTNVCSFLSAWFVVAFTVERFVAVCYPLRRQWMCTVNRAKILISCVTAAGLVLCSPVLLYSRPRLLENSAKPVCYIAEGWDKVASALNFLDTILTFALPFSLIVVLNSLIVRAVWHVESVRTSLKARASTKDSPPAVHQARVTKMLLVVSSVFFCFNLPAYAMRVYAYLQADGAATEVEFLAQKACNLLFNTNFGISFGLYCASGQNFRAAVAQLFHCQRQPKLRPGISKRSSTNQINHHGTETIRISGSVSGDHTIVFEKPWRDSFQLRPYPRPLQRPVAVCESIEDCYTPRKDYTAQM</sequence>
<evidence type="ECO:0000256" key="3">
    <source>
        <dbReference type="ARBA" id="ARBA00022692"/>
    </source>
</evidence>
<feature type="domain" description="G-protein coupled receptors family 1 profile" evidence="11">
    <location>
        <begin position="48"/>
        <end position="309"/>
    </location>
</feature>
<dbReference type="EnsemblMetazoa" id="XM_031923604">
    <property type="protein sequence ID" value="XP_031779464"/>
    <property type="gene ID" value="LOC100679140"/>
</dbReference>
<dbReference type="InterPro" id="IPR000276">
    <property type="entry name" value="GPCR_Rhodpsn"/>
</dbReference>
<dbReference type="AlphaFoldDB" id="A0A7M7Q1S6"/>
<keyword evidence="8 9" id="KW-0807">Transducer</keyword>
<keyword evidence="13" id="KW-1185">Reference proteome</keyword>
<keyword evidence="7 9" id="KW-0675">Receptor</keyword>
<name>A0A7M7Q1S6_NASVI</name>
<dbReference type="Pfam" id="PF00001">
    <property type="entry name" value="7tm_1"/>
    <property type="match status" value="1"/>
</dbReference>
<dbReference type="Gene3D" id="1.20.1070.10">
    <property type="entry name" value="Rhodopsin 7-helix transmembrane proteins"/>
    <property type="match status" value="1"/>
</dbReference>
<dbReference type="PANTHER" id="PTHR24243:SF230">
    <property type="entry name" value="G-PROTEIN COUPLED RECEPTORS FAMILY 1 PROFILE DOMAIN-CONTAINING PROTEIN"/>
    <property type="match status" value="1"/>
</dbReference>
<feature type="transmembrane region" description="Helical" evidence="10">
    <location>
        <begin position="147"/>
        <end position="167"/>
    </location>
</feature>
<evidence type="ECO:0000256" key="1">
    <source>
        <dbReference type="ARBA" id="ARBA00004141"/>
    </source>
</evidence>
<dbReference type="InParanoid" id="A0A7M7Q1S6"/>
<protein>
    <recommendedName>
        <fullName evidence="11">G-protein coupled receptors family 1 profile domain-containing protein</fullName>
    </recommendedName>
</protein>
<dbReference type="RefSeq" id="XP_003425068.1">
    <property type="nucleotide sequence ID" value="XM_003425020.5"/>
</dbReference>
<keyword evidence="3 9" id="KW-0812">Transmembrane</keyword>